<evidence type="ECO:0000256" key="6">
    <source>
        <dbReference type="ARBA" id="ARBA00022692"/>
    </source>
</evidence>
<feature type="transmembrane region" description="Helical" evidence="13">
    <location>
        <begin position="181"/>
        <end position="203"/>
    </location>
</feature>
<evidence type="ECO:0000256" key="8">
    <source>
        <dbReference type="ARBA" id="ARBA00022801"/>
    </source>
</evidence>
<keyword evidence="5 15" id="KW-0645">Protease</keyword>
<evidence type="ECO:0000313" key="15">
    <source>
        <dbReference type="EMBL" id="MFA9949556.1"/>
    </source>
</evidence>
<comment type="cofactor">
    <cofactor evidence="1">
        <name>Zn(2+)</name>
        <dbReference type="ChEBI" id="CHEBI:29105"/>
    </cofactor>
</comment>
<comment type="similarity">
    <text evidence="3">Belongs to the peptidase M50B family.</text>
</comment>
<accession>A0ABV4UD27</accession>
<proteinExistence type="inferred from homology"/>
<dbReference type="PANTHER" id="PTHR35864:SF1">
    <property type="entry name" value="ZINC METALLOPROTEASE YWHC-RELATED"/>
    <property type="match status" value="1"/>
</dbReference>
<dbReference type="InterPro" id="IPR008915">
    <property type="entry name" value="Peptidase_M50"/>
</dbReference>
<evidence type="ECO:0000256" key="3">
    <source>
        <dbReference type="ARBA" id="ARBA00007931"/>
    </source>
</evidence>
<keyword evidence="11" id="KW-0482">Metalloprotease</keyword>
<dbReference type="RefSeq" id="WP_418890673.1">
    <property type="nucleotide sequence ID" value="NZ_JBEUWX010000002.1"/>
</dbReference>
<evidence type="ECO:0000256" key="1">
    <source>
        <dbReference type="ARBA" id="ARBA00001947"/>
    </source>
</evidence>
<feature type="transmembrane region" description="Helical" evidence="13">
    <location>
        <begin position="96"/>
        <end position="116"/>
    </location>
</feature>
<evidence type="ECO:0000256" key="5">
    <source>
        <dbReference type="ARBA" id="ARBA00022670"/>
    </source>
</evidence>
<dbReference type="InterPro" id="IPR044537">
    <property type="entry name" value="Rip2-like"/>
</dbReference>
<keyword evidence="9" id="KW-0862">Zinc</keyword>
<dbReference type="PANTHER" id="PTHR35864">
    <property type="entry name" value="ZINC METALLOPROTEASE MJ0611-RELATED"/>
    <property type="match status" value="1"/>
</dbReference>
<keyword evidence="4" id="KW-1003">Cell membrane</keyword>
<feature type="transmembrane region" description="Helical" evidence="13">
    <location>
        <begin position="57"/>
        <end position="75"/>
    </location>
</feature>
<feature type="transmembrane region" description="Helical" evidence="13">
    <location>
        <begin position="128"/>
        <end position="152"/>
    </location>
</feature>
<comment type="caution">
    <text evidence="15">The sequence shown here is derived from an EMBL/GenBank/DDBJ whole genome shotgun (WGS) entry which is preliminary data.</text>
</comment>
<evidence type="ECO:0000313" key="16">
    <source>
        <dbReference type="Proteomes" id="UP001574673"/>
    </source>
</evidence>
<keyword evidence="6 13" id="KW-0812">Transmembrane</keyword>
<dbReference type="GO" id="GO:0008233">
    <property type="term" value="F:peptidase activity"/>
    <property type="evidence" value="ECO:0007669"/>
    <property type="project" value="UniProtKB-KW"/>
</dbReference>
<keyword evidence="8" id="KW-0378">Hydrolase</keyword>
<evidence type="ECO:0000256" key="11">
    <source>
        <dbReference type="ARBA" id="ARBA00023049"/>
    </source>
</evidence>
<evidence type="ECO:0000256" key="10">
    <source>
        <dbReference type="ARBA" id="ARBA00022989"/>
    </source>
</evidence>
<name>A0ABV4UD27_9RHOO</name>
<evidence type="ECO:0000256" key="9">
    <source>
        <dbReference type="ARBA" id="ARBA00022833"/>
    </source>
</evidence>
<dbReference type="Proteomes" id="UP001574673">
    <property type="component" value="Unassembled WGS sequence"/>
</dbReference>
<keyword evidence="7" id="KW-0479">Metal-binding</keyword>
<feature type="domain" description="Peptidase M50" evidence="14">
    <location>
        <begin position="135"/>
        <end position="178"/>
    </location>
</feature>
<gene>
    <name evidence="15" type="ORF">ABCS64_04310</name>
</gene>
<evidence type="ECO:0000256" key="7">
    <source>
        <dbReference type="ARBA" id="ARBA00022723"/>
    </source>
</evidence>
<dbReference type="EMBL" id="JBEUWX010000002">
    <property type="protein sequence ID" value="MFA9949556.1"/>
    <property type="molecule type" value="Genomic_DNA"/>
</dbReference>
<evidence type="ECO:0000259" key="14">
    <source>
        <dbReference type="Pfam" id="PF02163"/>
    </source>
</evidence>
<evidence type="ECO:0000256" key="2">
    <source>
        <dbReference type="ARBA" id="ARBA00004651"/>
    </source>
</evidence>
<keyword evidence="10 13" id="KW-1133">Transmembrane helix</keyword>
<keyword evidence="12 13" id="KW-0472">Membrane</keyword>
<evidence type="ECO:0000256" key="4">
    <source>
        <dbReference type="ARBA" id="ARBA00022475"/>
    </source>
</evidence>
<keyword evidence="16" id="KW-1185">Reference proteome</keyword>
<dbReference type="Pfam" id="PF02163">
    <property type="entry name" value="Peptidase_M50"/>
    <property type="match status" value="1"/>
</dbReference>
<sequence length="217" mass="23716">MDLSDTLQIILVAAPPAILAITLHEAAHGYAARYFGDPTAWQAGRISLNPLRHIDPIGTLLLPLLLALFKSPILFGWAKPVPVSIHRLRHPKRDMLWVAAAGPAVNLLMAVGWTALLKLDTLIPYNMLSQPLALMCQVGIIINLSLAMLNLFPMPPLDGGRIAASLLPEPLASQFAQLERWGFLILIALLYLGALDVTVWPLVDALERFILSLFALT</sequence>
<organism evidence="15 16">
    <name type="scientific">Dentiradicibacter hellwigii</name>
    <dbReference type="NCBI Taxonomy" id="3149053"/>
    <lineage>
        <taxon>Bacteria</taxon>
        <taxon>Pseudomonadati</taxon>
        <taxon>Pseudomonadota</taxon>
        <taxon>Betaproteobacteria</taxon>
        <taxon>Rhodocyclales</taxon>
        <taxon>Rhodocyclaceae</taxon>
        <taxon>Dentiradicibacter</taxon>
    </lineage>
</organism>
<dbReference type="CDD" id="cd06158">
    <property type="entry name" value="S2P-M50_like_1"/>
    <property type="match status" value="1"/>
</dbReference>
<dbReference type="GO" id="GO:0006508">
    <property type="term" value="P:proteolysis"/>
    <property type="evidence" value="ECO:0007669"/>
    <property type="project" value="UniProtKB-KW"/>
</dbReference>
<evidence type="ECO:0000256" key="12">
    <source>
        <dbReference type="ARBA" id="ARBA00023136"/>
    </source>
</evidence>
<comment type="subcellular location">
    <subcellularLocation>
        <location evidence="2">Cell membrane</location>
        <topology evidence="2">Multi-pass membrane protein</topology>
    </subcellularLocation>
</comment>
<evidence type="ECO:0000256" key="13">
    <source>
        <dbReference type="SAM" id="Phobius"/>
    </source>
</evidence>
<protein>
    <submittedName>
        <fullName evidence="15">Site-2 protease family protein</fullName>
    </submittedName>
</protein>
<reference evidence="16" key="1">
    <citation type="submission" date="2024-06" db="EMBL/GenBank/DDBJ databases">
        <title>Radixoralia hellwigii gen. nov., sp nov., isolated from a root canal in the human oral cavity.</title>
        <authorList>
            <person name="Bartsch S."/>
            <person name="Wittmer A."/>
            <person name="Schulz A.-K."/>
            <person name="Neumann-Schaal M."/>
            <person name="Wolf J."/>
            <person name="Gronow S."/>
            <person name="Tennert C."/>
            <person name="Haecker G."/>
            <person name="Cieplik F."/>
            <person name="Al-Ahmad A."/>
        </authorList>
    </citation>
    <scope>NUCLEOTIDE SEQUENCE [LARGE SCALE GENOMIC DNA]</scope>
    <source>
        <strain evidence="16">Wk13</strain>
    </source>
</reference>
<dbReference type="InterPro" id="IPR052348">
    <property type="entry name" value="Metallopeptidase_M50B"/>
</dbReference>